<comment type="similarity">
    <text evidence="3">Belongs to the cytochrome P450 family.</text>
</comment>
<dbReference type="GO" id="GO:0005506">
    <property type="term" value="F:iron ion binding"/>
    <property type="evidence" value="ECO:0007669"/>
    <property type="project" value="InterPro"/>
</dbReference>
<comment type="cofactor">
    <cofactor evidence="13">
        <name>heme</name>
        <dbReference type="ChEBI" id="CHEBI:30413"/>
    </cofactor>
</comment>
<evidence type="ECO:0000256" key="5">
    <source>
        <dbReference type="ARBA" id="ARBA00022692"/>
    </source>
</evidence>
<evidence type="ECO:0000256" key="6">
    <source>
        <dbReference type="ARBA" id="ARBA00022723"/>
    </source>
</evidence>
<evidence type="ECO:0000256" key="15">
    <source>
        <dbReference type="SAM" id="Phobius"/>
    </source>
</evidence>
<keyword evidence="11" id="KW-0876">Taxol biosynthesis</keyword>
<evidence type="ECO:0000256" key="3">
    <source>
        <dbReference type="ARBA" id="ARBA00010617"/>
    </source>
</evidence>
<dbReference type="SUPFAM" id="SSF48264">
    <property type="entry name" value="Cytochrome P450"/>
    <property type="match status" value="1"/>
</dbReference>
<keyword evidence="9 13" id="KW-0408">Iron</keyword>
<keyword evidence="7 15" id="KW-1133">Transmembrane helix</keyword>
<feature type="region of interest" description="Disordered" evidence="14">
    <location>
        <begin position="499"/>
        <end position="518"/>
    </location>
</feature>
<protein>
    <submittedName>
        <fullName evidence="16">CYP94P7</fullName>
    </submittedName>
</protein>
<feature type="transmembrane region" description="Helical" evidence="15">
    <location>
        <begin position="6"/>
        <end position="27"/>
    </location>
</feature>
<name>A0A291FB12_TAXCH</name>
<evidence type="ECO:0000256" key="14">
    <source>
        <dbReference type="SAM" id="MobiDB-lite"/>
    </source>
</evidence>
<keyword evidence="12 15" id="KW-0472">Membrane</keyword>
<dbReference type="PRINTS" id="PR00463">
    <property type="entry name" value="EP450I"/>
</dbReference>
<dbReference type="GO" id="GO:0004497">
    <property type="term" value="F:monooxygenase activity"/>
    <property type="evidence" value="ECO:0007669"/>
    <property type="project" value="UniProtKB-KW"/>
</dbReference>
<dbReference type="GO" id="GO:0042617">
    <property type="term" value="P:paclitaxel biosynthetic process"/>
    <property type="evidence" value="ECO:0007669"/>
    <property type="project" value="UniProtKB-UniPathway"/>
</dbReference>
<evidence type="ECO:0000256" key="7">
    <source>
        <dbReference type="ARBA" id="ARBA00022989"/>
    </source>
</evidence>
<keyword evidence="10" id="KW-0503">Monooxygenase</keyword>
<dbReference type="CDD" id="cd11064">
    <property type="entry name" value="CYP86A"/>
    <property type="match status" value="1"/>
</dbReference>
<evidence type="ECO:0000256" key="13">
    <source>
        <dbReference type="PIRSR" id="PIRSR602401-1"/>
    </source>
</evidence>
<dbReference type="EMBL" id="MF448643">
    <property type="protein sequence ID" value="ATG29964.1"/>
    <property type="molecule type" value="mRNA"/>
</dbReference>
<dbReference type="Gene3D" id="1.10.630.10">
    <property type="entry name" value="Cytochrome P450"/>
    <property type="match status" value="1"/>
</dbReference>
<evidence type="ECO:0000256" key="2">
    <source>
        <dbReference type="ARBA" id="ARBA00005122"/>
    </source>
</evidence>
<dbReference type="InterPro" id="IPR002401">
    <property type="entry name" value="Cyt_P450_E_grp-I"/>
</dbReference>
<comment type="pathway">
    <text evidence="2">Alkaloid biosynthesis; taxol biosynthesis.</text>
</comment>
<dbReference type="PANTHER" id="PTHR24296">
    <property type="entry name" value="CYTOCHROME P450"/>
    <property type="match status" value="1"/>
</dbReference>
<proteinExistence type="evidence at transcript level"/>
<evidence type="ECO:0000313" key="16">
    <source>
        <dbReference type="EMBL" id="ATG29964.1"/>
    </source>
</evidence>
<keyword evidence="5 15" id="KW-0812">Transmembrane</keyword>
<dbReference type="UniPathway" id="UPA00842"/>
<dbReference type="FunFam" id="1.10.630.10:FF:000044">
    <property type="entry name" value="Cytochrome P450"/>
    <property type="match status" value="1"/>
</dbReference>
<evidence type="ECO:0000256" key="10">
    <source>
        <dbReference type="ARBA" id="ARBA00023033"/>
    </source>
</evidence>
<dbReference type="PRINTS" id="PR00385">
    <property type="entry name" value="P450"/>
</dbReference>
<keyword evidence="6 13" id="KW-0479">Metal-binding</keyword>
<feature type="binding site" description="axial binding residue" evidence="13">
    <location>
        <position position="451"/>
    </location>
    <ligand>
        <name>heme</name>
        <dbReference type="ChEBI" id="CHEBI:30413"/>
    </ligand>
    <ligandPart>
        <name>Fe</name>
        <dbReference type="ChEBI" id="CHEBI:18248"/>
    </ligandPart>
</feature>
<accession>A0A291FB12</accession>
<sequence length="518" mass="58500">MEMEILQIVWVFLIMLLVLVICVCGRGKRCFCYSRRKKRAVHGPRSYPVVGSLFSFWKNGGRHIEWYTEMLGKSPSQTIVVERLGGVRTIVTANPANVEHILKTRFENYPKGEPFTEILQDLLGTGIFNVDGEAWKLQRKVASHEFNTRSLRSFIVRVVDEATGRLVSIMDERSGGLDLQDLLQRFAFDNICKVAFGVDAGCLDVSLPESKLAEAMDVATMLSSLRSTEPLAMVWKIKRFLNVGSERRLAEAVRVVHEFALDVIRRRREEKAVPVPDLLSRFMAAFDDGSEEYLRDIIISFILAGRDTTSSALTWFFWLLSSHRQVEDAVYNEIMSTLAARPDADINTGFCFEELKSMNYLHAAICESMRLYPPVPFDSKHALANDVLPDGTFVAKGTRVTYHPYAMGRMTASWGADRLEFNPGRWLDERGCFVPQSPFKYAVFQGGTRVCLGKDMAFIQMKYVAASIVVRFRLRPVGSAVSPRLVHCLTSRMAGGFPVSVERRPPPQPKPRTTVLHP</sequence>
<dbReference type="GO" id="GO:0020037">
    <property type="term" value="F:heme binding"/>
    <property type="evidence" value="ECO:0007669"/>
    <property type="project" value="InterPro"/>
</dbReference>
<evidence type="ECO:0000256" key="8">
    <source>
        <dbReference type="ARBA" id="ARBA00023002"/>
    </source>
</evidence>
<keyword evidence="8" id="KW-0560">Oxidoreductase</keyword>
<keyword evidence="4 13" id="KW-0349">Heme</keyword>
<dbReference type="InterPro" id="IPR036396">
    <property type="entry name" value="Cyt_P450_sf"/>
</dbReference>
<evidence type="ECO:0000256" key="1">
    <source>
        <dbReference type="ARBA" id="ARBA00004167"/>
    </source>
</evidence>
<dbReference type="GO" id="GO:0016705">
    <property type="term" value="F:oxidoreductase activity, acting on paired donors, with incorporation or reduction of molecular oxygen"/>
    <property type="evidence" value="ECO:0007669"/>
    <property type="project" value="InterPro"/>
</dbReference>
<reference evidence="16" key="1">
    <citation type="journal article" date="2017" name="Front. Plant Sci.">
        <title>Transcriptome Assembly and Systematic Identification of Novel Cytochrome P450s in Taxus chinensis.</title>
        <authorList>
            <person name="Liao W."/>
            <person name="Zhao S."/>
            <person name="Zhang M."/>
            <person name="Dong K."/>
            <person name="Chen Y."/>
            <person name="Fu C."/>
            <person name="Yu L."/>
        </authorList>
    </citation>
    <scope>NUCLEOTIDE SEQUENCE</scope>
</reference>
<dbReference type="GO" id="GO:0016020">
    <property type="term" value="C:membrane"/>
    <property type="evidence" value="ECO:0007669"/>
    <property type="project" value="UniProtKB-SubCell"/>
</dbReference>
<evidence type="ECO:0000256" key="4">
    <source>
        <dbReference type="ARBA" id="ARBA00022617"/>
    </source>
</evidence>
<evidence type="ECO:0000256" key="12">
    <source>
        <dbReference type="ARBA" id="ARBA00023136"/>
    </source>
</evidence>
<dbReference type="InterPro" id="IPR001128">
    <property type="entry name" value="Cyt_P450"/>
</dbReference>
<dbReference type="AlphaFoldDB" id="A0A291FB12"/>
<dbReference type="Pfam" id="PF00067">
    <property type="entry name" value="p450"/>
    <property type="match status" value="1"/>
</dbReference>
<evidence type="ECO:0000256" key="9">
    <source>
        <dbReference type="ARBA" id="ARBA00023004"/>
    </source>
</evidence>
<organism evidence="16">
    <name type="scientific">Taxus chinensis</name>
    <name type="common">Chinese yew</name>
    <name type="synonym">Taxus wallichiana var. chinensis</name>
    <dbReference type="NCBI Taxonomy" id="29808"/>
    <lineage>
        <taxon>Eukaryota</taxon>
        <taxon>Viridiplantae</taxon>
        <taxon>Streptophyta</taxon>
        <taxon>Embryophyta</taxon>
        <taxon>Tracheophyta</taxon>
        <taxon>Spermatophyta</taxon>
        <taxon>Pinopsida</taxon>
        <taxon>Pinidae</taxon>
        <taxon>Conifers II</taxon>
        <taxon>Cupressales</taxon>
        <taxon>Taxaceae</taxon>
        <taxon>Taxus</taxon>
    </lineage>
</organism>
<evidence type="ECO:0000256" key="11">
    <source>
        <dbReference type="ARBA" id="ARBA00023059"/>
    </source>
</evidence>
<comment type="subcellular location">
    <subcellularLocation>
        <location evidence="1">Membrane</location>
        <topology evidence="1">Single-pass membrane protein</topology>
    </subcellularLocation>
</comment>